<dbReference type="Proteomes" id="UP001335720">
    <property type="component" value="Chromosome"/>
</dbReference>
<proteinExistence type="inferred from homology"/>
<dbReference type="EC" id="2.7.1.21" evidence="2 10"/>
<evidence type="ECO:0000256" key="2">
    <source>
        <dbReference type="ARBA" id="ARBA00012118"/>
    </source>
</evidence>
<organism evidence="12">
    <name type="scientific">Candidatus Paraimprobicoccus trichonymphae</name>
    <dbReference type="NCBI Taxonomy" id="3033793"/>
    <lineage>
        <taxon>Bacteria</taxon>
        <taxon>Bacillati</taxon>
        <taxon>Bacillota</taxon>
        <taxon>Clostridia</taxon>
        <taxon>Candidatus Paraimprobicoccus</taxon>
    </lineage>
</organism>
<dbReference type="KEGG" id="ptrh:RsTaC01_0977"/>
<gene>
    <name evidence="12" type="ORF">RsTaC01_0977</name>
</gene>
<dbReference type="PANTHER" id="PTHR11441:SF0">
    <property type="entry name" value="THYMIDINE KINASE, CYTOSOLIC"/>
    <property type="match status" value="1"/>
</dbReference>
<dbReference type="InterPro" id="IPR001267">
    <property type="entry name" value="Thymidine_kinase"/>
</dbReference>
<keyword evidence="5 10" id="KW-0547">Nucleotide-binding</keyword>
<dbReference type="Gene3D" id="3.30.60.20">
    <property type="match status" value="1"/>
</dbReference>
<dbReference type="SUPFAM" id="SSF52540">
    <property type="entry name" value="P-loop containing nucleoside triphosphate hydrolases"/>
    <property type="match status" value="1"/>
</dbReference>
<keyword evidence="4 10" id="KW-0808">Transferase</keyword>
<evidence type="ECO:0000313" key="12">
    <source>
        <dbReference type="EMBL" id="BED93035.1"/>
    </source>
</evidence>
<comment type="catalytic activity">
    <reaction evidence="10">
        <text>thymidine + ATP = dTMP + ADP + H(+)</text>
        <dbReference type="Rhea" id="RHEA:19129"/>
        <dbReference type="ChEBI" id="CHEBI:15378"/>
        <dbReference type="ChEBI" id="CHEBI:17748"/>
        <dbReference type="ChEBI" id="CHEBI:30616"/>
        <dbReference type="ChEBI" id="CHEBI:63528"/>
        <dbReference type="ChEBI" id="CHEBI:456216"/>
        <dbReference type="EC" id="2.7.1.21"/>
    </reaction>
</comment>
<dbReference type="InterPro" id="IPR027417">
    <property type="entry name" value="P-loop_NTPase"/>
</dbReference>
<evidence type="ECO:0000256" key="10">
    <source>
        <dbReference type="RuleBase" id="RU000544"/>
    </source>
</evidence>
<dbReference type="PANTHER" id="PTHR11441">
    <property type="entry name" value="THYMIDINE KINASE"/>
    <property type="match status" value="1"/>
</dbReference>
<protein>
    <recommendedName>
        <fullName evidence="2 10">Thymidine kinase</fullName>
        <ecNumber evidence="2 10">2.7.1.21</ecNumber>
    </recommendedName>
</protein>
<comment type="similarity">
    <text evidence="1 11">Belongs to the thymidine kinase family.</text>
</comment>
<dbReference type="AlphaFoldDB" id="A0AA48ICK6"/>
<dbReference type="Gene3D" id="3.40.50.300">
    <property type="entry name" value="P-loop containing nucleotide triphosphate hydrolases"/>
    <property type="match status" value="1"/>
</dbReference>
<dbReference type="PIRSF" id="PIRSF035805">
    <property type="entry name" value="TK_cell"/>
    <property type="match status" value="1"/>
</dbReference>
<evidence type="ECO:0000256" key="3">
    <source>
        <dbReference type="ARBA" id="ARBA00022634"/>
    </source>
</evidence>
<reference evidence="12" key="1">
    <citation type="journal article" date="2023" name="ISME J.">
        <title>Emergence of putative energy parasites within Clostridia revealed by genome analysis of a novel endosymbiotic clade.</title>
        <authorList>
            <person name="Takahashi K."/>
            <person name="Kuwahara H."/>
            <person name="Horikawa Y."/>
            <person name="Izawa K."/>
            <person name="Kato D."/>
            <person name="Inagaki T."/>
            <person name="Yuki M."/>
            <person name="Ohkuma M."/>
            <person name="Hongoh Y."/>
        </authorList>
    </citation>
    <scope>NUCLEOTIDE SEQUENCE</scope>
    <source>
        <strain evidence="12">RsTa-C01</strain>
    </source>
</reference>
<dbReference type="GO" id="GO:0046104">
    <property type="term" value="P:thymidine metabolic process"/>
    <property type="evidence" value="ECO:0007669"/>
    <property type="project" value="TreeGrafter"/>
</dbReference>
<dbReference type="GO" id="GO:0005829">
    <property type="term" value="C:cytosol"/>
    <property type="evidence" value="ECO:0007669"/>
    <property type="project" value="TreeGrafter"/>
</dbReference>
<evidence type="ECO:0000256" key="9">
    <source>
        <dbReference type="PIRSR" id="PIRSR035805-2"/>
    </source>
</evidence>
<evidence type="ECO:0000256" key="5">
    <source>
        <dbReference type="ARBA" id="ARBA00022741"/>
    </source>
</evidence>
<dbReference type="GO" id="GO:0071897">
    <property type="term" value="P:DNA biosynthetic process"/>
    <property type="evidence" value="ECO:0007669"/>
    <property type="project" value="UniProtKB-KW"/>
</dbReference>
<dbReference type="Pfam" id="PF00265">
    <property type="entry name" value="TK"/>
    <property type="match status" value="1"/>
</dbReference>
<evidence type="ECO:0000256" key="4">
    <source>
        <dbReference type="ARBA" id="ARBA00022679"/>
    </source>
</evidence>
<feature type="active site" description="Proton acceptor" evidence="8">
    <location>
        <position position="82"/>
    </location>
</feature>
<feature type="binding site" evidence="9">
    <location>
        <begin position="163"/>
        <end position="166"/>
    </location>
    <ligand>
        <name>substrate</name>
    </ligand>
</feature>
<keyword evidence="7 10" id="KW-0067">ATP-binding</keyword>
<dbReference type="SUPFAM" id="SSF57716">
    <property type="entry name" value="Glucocorticoid receptor-like (DNA-binding domain)"/>
    <property type="match status" value="1"/>
</dbReference>
<evidence type="ECO:0000256" key="6">
    <source>
        <dbReference type="ARBA" id="ARBA00022777"/>
    </source>
</evidence>
<dbReference type="EMBL" id="AP027925">
    <property type="protein sequence ID" value="BED93035.1"/>
    <property type="molecule type" value="Genomic_DNA"/>
</dbReference>
<feature type="binding site" evidence="9">
    <location>
        <position position="171"/>
    </location>
    <ligand>
        <name>substrate</name>
    </ligand>
</feature>
<dbReference type="GO" id="GO:0004797">
    <property type="term" value="F:thymidine kinase activity"/>
    <property type="evidence" value="ECO:0007669"/>
    <property type="project" value="UniProtKB-EC"/>
</dbReference>
<keyword evidence="6 10" id="KW-0418">Kinase</keyword>
<evidence type="ECO:0000256" key="11">
    <source>
        <dbReference type="RuleBase" id="RU004165"/>
    </source>
</evidence>
<dbReference type="GO" id="GO:0005524">
    <property type="term" value="F:ATP binding"/>
    <property type="evidence" value="ECO:0007669"/>
    <property type="project" value="UniProtKB-KW"/>
</dbReference>
<evidence type="ECO:0000256" key="1">
    <source>
        <dbReference type="ARBA" id="ARBA00007587"/>
    </source>
</evidence>
<keyword evidence="3 10" id="KW-0237">DNA synthesis</keyword>
<accession>A0AA48ICK6</accession>
<sequence>MKMYFYYGVMGSSKTAIALMENFNFREHGKKVILIKPSIDNRDGKFMIKSRAGLSSEAVLISAENKFSDILKEVFEVIIVDESQFLNYKQVEELRNFANSGIVVMCYGLKTDYTGRLFEGSKRLIEISDTIREIPSMCSKCEKKAIINAKYKKNKIIYKGNNIEIGGNEKYISLCHKCWVKGKIQEKDF</sequence>
<name>A0AA48ICK6_9FIRM</name>
<evidence type="ECO:0000256" key="7">
    <source>
        <dbReference type="ARBA" id="ARBA00022840"/>
    </source>
</evidence>
<evidence type="ECO:0000256" key="8">
    <source>
        <dbReference type="PIRSR" id="PIRSR035805-1"/>
    </source>
</evidence>